<sequence>MALLAHEDTDHGHNAVDERVNVRMPDLDKWYREYCAIDANKLTRRDDVITAVDGDEVDAGNEKIRLENLMATMPSFDRFCDRCQHLIDHWPDFVSGAQDWAMGMAFDTFQLEASARKGCHFCSLILSVLIIKEQIFETLRRIEYRLRTAGDNGVITITIAQYHKSHDGIQVLLVNFPGKITSAHDAPDPRCCDLVCHSRPPTEPLWMKDLDQLDLAKHWLADCVSGHGLCVSHTVFDTASRPTRVLSICDDAVKLVSTEFLIPTPSYATLSYCWGTEPFLKLTPETLESFMQGIDWDQLPRTFRDAITLARKLGIDHMWIDALCIIQDQADNTDWLHESNLMGSIYGGSRLNIAASTATSVFESLDSRRRFSDGSNGFCTRFTVVDESGDPSYTVVRQVFSDRIHTECASQGHLATRGWTLQERLLAPRTLMIGSNGMFWDCRTKEASESVPDGLAPLPGKMLRADTEAWDWTEIIKQFSRTELTFASDRLPALSGIAKRQQRVTGDEYLAGMWRAELVRQLPWRVRPTRQKPAWRAPSWSWASVDGPFNRGHSYRFATSIREGRPHSWLREHVRVKEVSTTLAGPDTCGAVTAGHISLEFFQLARGKLLCPSYDKPLYQRVLFESSNKRFLVSIDYDIEAATATNSIVYLLTTTVGSDGNYVAPQEYIAGPEIPENSEEVSVTAIAAGIVLQRHDKGKGSFRRIGSFEYRRVPFAGKLYLQGTPLHSFYIFQIDDYDDFANVMWREGRATAEAVCAEVLGPDETSPHTRYLMTIY</sequence>
<dbReference type="AlphaFoldDB" id="A0A136J8Q0"/>
<dbReference type="InterPro" id="IPR010730">
    <property type="entry name" value="HET"/>
</dbReference>
<dbReference type="PANTHER" id="PTHR33112">
    <property type="entry name" value="DOMAIN PROTEIN, PUTATIVE-RELATED"/>
    <property type="match status" value="1"/>
</dbReference>
<dbReference type="EMBL" id="KQ964248">
    <property type="protein sequence ID" value="KXJ93543.1"/>
    <property type="molecule type" value="Genomic_DNA"/>
</dbReference>
<dbReference type="OrthoDB" id="5362512at2759"/>
<gene>
    <name evidence="2" type="ORF">Micbo1qcDRAFT_203614</name>
</gene>
<evidence type="ECO:0000313" key="3">
    <source>
        <dbReference type="Proteomes" id="UP000070501"/>
    </source>
</evidence>
<dbReference type="Pfam" id="PF06985">
    <property type="entry name" value="HET"/>
    <property type="match status" value="1"/>
</dbReference>
<reference evidence="3" key="1">
    <citation type="submission" date="2016-02" db="EMBL/GenBank/DDBJ databases">
        <title>Draft genome sequence of Microdochium bolleyi, a fungal endophyte of beachgrass.</title>
        <authorList>
            <consortium name="DOE Joint Genome Institute"/>
            <person name="David A.S."/>
            <person name="May G."/>
            <person name="Haridas S."/>
            <person name="Lim J."/>
            <person name="Wang M."/>
            <person name="Labutti K."/>
            <person name="Lipzen A."/>
            <person name="Barry K."/>
            <person name="Grigoriev I.V."/>
        </authorList>
    </citation>
    <scope>NUCLEOTIDE SEQUENCE [LARGE SCALE GENOMIC DNA]</scope>
    <source>
        <strain evidence="3">J235TASD1</strain>
    </source>
</reference>
<organism evidence="2 3">
    <name type="scientific">Microdochium bolleyi</name>
    <dbReference type="NCBI Taxonomy" id="196109"/>
    <lineage>
        <taxon>Eukaryota</taxon>
        <taxon>Fungi</taxon>
        <taxon>Dikarya</taxon>
        <taxon>Ascomycota</taxon>
        <taxon>Pezizomycotina</taxon>
        <taxon>Sordariomycetes</taxon>
        <taxon>Xylariomycetidae</taxon>
        <taxon>Xylariales</taxon>
        <taxon>Microdochiaceae</taxon>
        <taxon>Microdochium</taxon>
    </lineage>
</organism>
<dbReference type="Proteomes" id="UP000070501">
    <property type="component" value="Unassembled WGS sequence"/>
</dbReference>
<protein>
    <submittedName>
        <fullName evidence="2">Heterokaryon incompatibility protein-domain-containing protein</fullName>
    </submittedName>
</protein>
<evidence type="ECO:0000313" key="2">
    <source>
        <dbReference type="EMBL" id="KXJ93543.1"/>
    </source>
</evidence>
<name>A0A136J8Q0_9PEZI</name>
<keyword evidence="3" id="KW-1185">Reference proteome</keyword>
<dbReference type="STRING" id="196109.A0A136J8Q0"/>
<dbReference type="PANTHER" id="PTHR33112:SF8">
    <property type="entry name" value="HETEROKARYON INCOMPATIBILITY DOMAIN-CONTAINING PROTEIN"/>
    <property type="match status" value="1"/>
</dbReference>
<accession>A0A136J8Q0</accession>
<evidence type="ECO:0000259" key="1">
    <source>
        <dbReference type="Pfam" id="PF06985"/>
    </source>
</evidence>
<feature type="domain" description="Heterokaryon incompatibility" evidence="1">
    <location>
        <begin position="267"/>
        <end position="423"/>
    </location>
</feature>
<dbReference type="InParanoid" id="A0A136J8Q0"/>
<proteinExistence type="predicted"/>